<evidence type="ECO:0000313" key="4">
    <source>
        <dbReference type="EMBL" id="EGW33859.1"/>
    </source>
</evidence>
<dbReference type="EMBL" id="GL996500">
    <property type="protein sequence ID" value="EGW33859.1"/>
    <property type="molecule type" value="Genomic_DNA"/>
</dbReference>
<dbReference type="InterPro" id="IPR012677">
    <property type="entry name" value="Nucleotide-bd_a/b_plait_sf"/>
</dbReference>
<dbReference type="InterPro" id="IPR000504">
    <property type="entry name" value="RRM_dom"/>
</dbReference>
<accession>G3AJF6</accession>
<evidence type="ECO:0000259" key="3">
    <source>
        <dbReference type="PROSITE" id="PS50102"/>
    </source>
</evidence>
<dbReference type="Gene3D" id="3.30.70.330">
    <property type="match status" value="1"/>
</dbReference>
<dbReference type="GeneID" id="18872827"/>
<dbReference type="OrthoDB" id="4083013at2759"/>
<keyword evidence="5" id="KW-1185">Reference proteome</keyword>
<feature type="compositionally biased region" description="Low complexity" evidence="2">
    <location>
        <begin position="239"/>
        <end position="251"/>
    </location>
</feature>
<dbReference type="InParanoid" id="G3AJF6"/>
<evidence type="ECO:0000256" key="1">
    <source>
        <dbReference type="PROSITE-ProRule" id="PRU00176"/>
    </source>
</evidence>
<dbReference type="KEGG" id="spaa:SPAPADRAFT_59229"/>
<evidence type="ECO:0000256" key="2">
    <source>
        <dbReference type="SAM" id="MobiDB-lite"/>
    </source>
</evidence>
<dbReference type="Proteomes" id="UP000000709">
    <property type="component" value="Unassembled WGS sequence"/>
</dbReference>
<dbReference type="AlphaFoldDB" id="G3AJF6"/>
<keyword evidence="1" id="KW-0694">RNA-binding</keyword>
<protein>
    <recommendedName>
        <fullName evidence="3">RRM domain-containing protein</fullName>
    </recommendedName>
</protein>
<name>G3AJF6_SPAPN</name>
<dbReference type="InterPro" id="IPR035979">
    <property type="entry name" value="RBD_domain_sf"/>
</dbReference>
<dbReference type="SUPFAM" id="SSF54928">
    <property type="entry name" value="RNA-binding domain, RBD"/>
    <property type="match status" value="1"/>
</dbReference>
<gene>
    <name evidence="4" type="ORF">SPAPADRAFT_59229</name>
</gene>
<proteinExistence type="predicted"/>
<organism evidence="5">
    <name type="scientific">Spathaspora passalidarum (strain NRRL Y-27907 / 11-Y1)</name>
    <dbReference type="NCBI Taxonomy" id="619300"/>
    <lineage>
        <taxon>Eukaryota</taxon>
        <taxon>Fungi</taxon>
        <taxon>Dikarya</taxon>
        <taxon>Ascomycota</taxon>
        <taxon>Saccharomycotina</taxon>
        <taxon>Pichiomycetes</taxon>
        <taxon>Debaryomycetaceae</taxon>
        <taxon>Spathaspora</taxon>
    </lineage>
</organism>
<feature type="region of interest" description="Disordered" evidence="2">
    <location>
        <begin position="224"/>
        <end position="264"/>
    </location>
</feature>
<reference evidence="4 5" key="1">
    <citation type="journal article" date="2011" name="Proc. Natl. Acad. Sci. U.S.A.">
        <title>Comparative genomics of xylose-fermenting fungi for enhanced biofuel production.</title>
        <authorList>
            <person name="Wohlbach D.J."/>
            <person name="Kuo A."/>
            <person name="Sato T.K."/>
            <person name="Potts K.M."/>
            <person name="Salamov A.A."/>
            <person name="LaButti K.M."/>
            <person name="Sun H."/>
            <person name="Clum A."/>
            <person name="Pangilinan J.L."/>
            <person name="Lindquist E.A."/>
            <person name="Lucas S."/>
            <person name="Lapidus A."/>
            <person name="Jin M."/>
            <person name="Gunawan C."/>
            <person name="Balan V."/>
            <person name="Dale B.E."/>
            <person name="Jeffries T.W."/>
            <person name="Zinkel R."/>
            <person name="Barry K.W."/>
            <person name="Grigoriev I.V."/>
            <person name="Gasch A.P."/>
        </authorList>
    </citation>
    <scope>NUCLEOTIDE SEQUENCE [LARGE SCALE GENOMIC DNA]</scope>
    <source>
        <strain evidence="5">NRRL Y-27907 / 11-Y1</strain>
    </source>
</reference>
<dbReference type="GO" id="GO:0003723">
    <property type="term" value="F:RNA binding"/>
    <property type="evidence" value="ECO:0007669"/>
    <property type="project" value="UniProtKB-UniRule"/>
</dbReference>
<dbReference type="HOGENOM" id="CLU_943867_0_0_1"/>
<dbReference type="eggNOG" id="ENOG502RPTF">
    <property type="taxonomic scope" value="Eukaryota"/>
</dbReference>
<feature type="compositionally biased region" description="Polar residues" evidence="2">
    <location>
        <begin position="227"/>
        <end position="238"/>
    </location>
</feature>
<dbReference type="STRING" id="619300.G3AJF6"/>
<evidence type="ECO:0000313" key="5">
    <source>
        <dbReference type="Proteomes" id="UP000000709"/>
    </source>
</evidence>
<dbReference type="PROSITE" id="PS50102">
    <property type="entry name" value="RRM"/>
    <property type="match status" value="1"/>
</dbReference>
<sequence>MDNTLRILYYLNKLTWDEFIKFDTYNLSPLSKDEDEEDQEIKGKGNTVSITIAQHKHNHYLYTNANNFYLSMGKNSMVSISYPNPMYVLTQYARNLNYQETNIYVNNLPVVFNNDDEVWEQFWKQFGDIKSAKIIKPQFYHHEEENASKSGKIGFIFYKTFKQAIRAVLLTNNRVVNIDKFNPILIQSSFAIQKSKSASGKASDVTMLPNPTPLMMQNYALPKHPQQRQNSAPGVPTQSSTASNAASANTSIPRRHSQPPSQQSSEYYNSYAAYQQMMPYAYYGYPNPYMVCPPY</sequence>
<dbReference type="RefSeq" id="XP_007373443.1">
    <property type="nucleotide sequence ID" value="XM_007373381.1"/>
</dbReference>
<feature type="domain" description="RRM" evidence="3">
    <location>
        <begin position="101"/>
        <end position="183"/>
    </location>
</feature>